<evidence type="ECO:0000313" key="3">
    <source>
        <dbReference type="EMBL" id="PVD23535.1"/>
    </source>
</evidence>
<feature type="transmembrane region" description="Helical" evidence="2">
    <location>
        <begin position="363"/>
        <end position="384"/>
    </location>
</feature>
<feature type="transmembrane region" description="Helical" evidence="2">
    <location>
        <begin position="21"/>
        <end position="43"/>
    </location>
</feature>
<feature type="transmembrane region" description="Helical" evidence="2">
    <location>
        <begin position="95"/>
        <end position="116"/>
    </location>
</feature>
<feature type="region of interest" description="Disordered" evidence="1">
    <location>
        <begin position="639"/>
        <end position="665"/>
    </location>
</feature>
<dbReference type="AlphaFoldDB" id="A0A2T7NQT7"/>
<reference evidence="3 4" key="1">
    <citation type="submission" date="2018-04" db="EMBL/GenBank/DDBJ databases">
        <title>The genome of golden apple snail Pomacea canaliculata provides insight into stress tolerance and invasive adaptation.</title>
        <authorList>
            <person name="Liu C."/>
            <person name="Liu B."/>
            <person name="Ren Y."/>
            <person name="Zhang Y."/>
            <person name="Wang H."/>
            <person name="Li S."/>
            <person name="Jiang F."/>
            <person name="Yin L."/>
            <person name="Zhang G."/>
            <person name="Qian W."/>
            <person name="Fan W."/>
        </authorList>
    </citation>
    <scope>NUCLEOTIDE SEQUENCE [LARGE SCALE GENOMIC DNA]</scope>
    <source>
        <strain evidence="3">SZHN2017</strain>
        <tissue evidence="3">Muscle</tissue>
    </source>
</reference>
<keyword evidence="2" id="KW-1133">Transmembrane helix</keyword>
<sequence>MLRQQARKVFNRHSTKRNTSLIATDAMLLILELLQVLALLQAMSLKWFWPKSWMKNTNFIFLFNMDIWEFIKVECGAFIGMQNHDIPSSSVTMQFASIIFGWFGFFVLFGLILLIVKLVLWARHPPYLMIHNARLERAFIIIVQIISLPFGASAFKVFQCASGGELSIDNNITCWEGLHWAYLVPVIMAIIGLYIVFPAFLVWRIRQAVMAASENHHEDYLKLKELMDHHFDIYDIYIYCLQVEYMSGLDVVWEVEGFHIFSSFRLNAVYYRPVIHTLKLILLVIYAMAYQHITVQAVLVAVVLFIMAVTGGVLRPFRVMLFNIVFVLGFFCLAGDAIFGSVITQYSSVEVSSPWLVDPYSRWILTVINGILSLSLAAFLLYLISYHLCCHGCSAYPLWPVMTAYEYKVEGVETMKYLATVLQGRAIIEHCRRLPAMFSPVHELSHQIQILNAYMRESELMHDGLHPTLWAVLDEMIDLYQRLEPQSLFGAQQHEGARWFKNLIRKNAANFMTLMPMFARRLAQRDYDFILVPPVKKRLLLKMYIIAMLREGSRQHKRYQQLTKPSLTRIWEESADKVNITEAKEYHEELYPPPLQGPDMEALYMTGSLDTERRLYDLDVMEEEEESLAAFLQRSPPVLALKDDSRRGSESTSEGQHESSATMAGIDNSSFVRSFSNTSRPTVVAADVSKAHTDVSLADLEASQGADGYTVDHGKTNMVLTNFNPGESSTD</sequence>
<accession>A0A2T7NQT7</accession>
<proteinExistence type="predicted"/>
<comment type="caution">
    <text evidence="3">The sequence shown here is derived from an EMBL/GenBank/DDBJ whole genome shotgun (WGS) entry which is preliminary data.</text>
</comment>
<gene>
    <name evidence="3" type="ORF">C0Q70_16807</name>
</gene>
<keyword evidence="4" id="KW-1185">Reference proteome</keyword>
<feature type="transmembrane region" description="Helical" evidence="2">
    <location>
        <begin position="295"/>
        <end position="314"/>
    </location>
</feature>
<keyword evidence="2" id="KW-0812">Transmembrane</keyword>
<keyword evidence="2" id="KW-0472">Membrane</keyword>
<feature type="transmembrane region" description="Helical" evidence="2">
    <location>
        <begin position="269"/>
        <end position="289"/>
    </location>
</feature>
<evidence type="ECO:0000313" key="4">
    <source>
        <dbReference type="Proteomes" id="UP000245119"/>
    </source>
</evidence>
<feature type="transmembrane region" description="Helical" evidence="2">
    <location>
        <begin position="137"/>
        <end position="158"/>
    </location>
</feature>
<dbReference type="EMBL" id="PZQS01000010">
    <property type="protein sequence ID" value="PVD23535.1"/>
    <property type="molecule type" value="Genomic_DNA"/>
</dbReference>
<dbReference type="OrthoDB" id="195226at2759"/>
<feature type="compositionally biased region" description="Polar residues" evidence="1">
    <location>
        <begin position="650"/>
        <end position="665"/>
    </location>
</feature>
<dbReference type="Proteomes" id="UP000245119">
    <property type="component" value="Linkage Group LG10"/>
</dbReference>
<evidence type="ECO:0000256" key="2">
    <source>
        <dbReference type="SAM" id="Phobius"/>
    </source>
</evidence>
<feature type="transmembrane region" description="Helical" evidence="2">
    <location>
        <begin position="178"/>
        <end position="203"/>
    </location>
</feature>
<feature type="transmembrane region" description="Helical" evidence="2">
    <location>
        <begin position="321"/>
        <end position="343"/>
    </location>
</feature>
<dbReference type="STRING" id="400727.A0A2T7NQT7"/>
<protein>
    <submittedName>
        <fullName evidence="3">Uncharacterized protein</fullName>
    </submittedName>
</protein>
<organism evidence="3 4">
    <name type="scientific">Pomacea canaliculata</name>
    <name type="common">Golden apple snail</name>
    <dbReference type="NCBI Taxonomy" id="400727"/>
    <lineage>
        <taxon>Eukaryota</taxon>
        <taxon>Metazoa</taxon>
        <taxon>Spiralia</taxon>
        <taxon>Lophotrochozoa</taxon>
        <taxon>Mollusca</taxon>
        <taxon>Gastropoda</taxon>
        <taxon>Caenogastropoda</taxon>
        <taxon>Architaenioglossa</taxon>
        <taxon>Ampullarioidea</taxon>
        <taxon>Ampullariidae</taxon>
        <taxon>Pomacea</taxon>
    </lineage>
</organism>
<name>A0A2T7NQT7_POMCA</name>
<evidence type="ECO:0000256" key="1">
    <source>
        <dbReference type="SAM" id="MobiDB-lite"/>
    </source>
</evidence>